<organism evidence="1 2">
    <name type="scientific">Nibea albiflora</name>
    <name type="common">Yellow drum</name>
    <name type="synonym">Corvina albiflora</name>
    <dbReference type="NCBI Taxonomy" id="240163"/>
    <lineage>
        <taxon>Eukaryota</taxon>
        <taxon>Metazoa</taxon>
        <taxon>Chordata</taxon>
        <taxon>Craniata</taxon>
        <taxon>Vertebrata</taxon>
        <taxon>Euteleostomi</taxon>
        <taxon>Actinopterygii</taxon>
        <taxon>Neopterygii</taxon>
        <taxon>Teleostei</taxon>
        <taxon>Neoteleostei</taxon>
        <taxon>Acanthomorphata</taxon>
        <taxon>Eupercaria</taxon>
        <taxon>Sciaenidae</taxon>
        <taxon>Nibea</taxon>
    </lineage>
</organism>
<dbReference type="EMBL" id="CM024812">
    <property type="protein sequence ID" value="KAG8004430.1"/>
    <property type="molecule type" value="Genomic_DNA"/>
</dbReference>
<reference evidence="1" key="1">
    <citation type="submission" date="2020-04" db="EMBL/GenBank/DDBJ databases">
        <title>A chromosome-scale assembly and high-density genetic map of the yellow drum (Nibea albiflora) genome.</title>
        <authorList>
            <person name="Xu D."/>
            <person name="Zhang W."/>
            <person name="Chen R."/>
            <person name="Tan P."/>
            <person name="Wang L."/>
            <person name="Song H."/>
            <person name="Tian L."/>
            <person name="Zhu Q."/>
            <person name="Wang B."/>
        </authorList>
    </citation>
    <scope>NUCLEOTIDE SEQUENCE</scope>
    <source>
        <strain evidence="1">ZJHYS-2018</strain>
    </source>
</reference>
<accession>A0ACB7EQF5</accession>
<comment type="caution">
    <text evidence="1">The sequence shown here is derived from an EMBL/GenBank/DDBJ whole genome shotgun (WGS) entry which is preliminary data.</text>
</comment>
<gene>
    <name evidence="1" type="ORF">GBF38_008642</name>
</gene>
<proteinExistence type="predicted"/>
<dbReference type="Proteomes" id="UP000805704">
    <property type="component" value="Chromosome 24"/>
</dbReference>
<evidence type="ECO:0000313" key="2">
    <source>
        <dbReference type="Proteomes" id="UP000805704"/>
    </source>
</evidence>
<evidence type="ECO:0000313" key="1">
    <source>
        <dbReference type="EMBL" id="KAG8004430.1"/>
    </source>
</evidence>
<sequence length="158" mass="16991">MPLCQNHKRVQSKNLTDPANSNGAPDASMWTRQTQGSQTGRVQDSTNPGPSVDGRVWERLRSKNAGNPSPAKPSATLDVSTVERHGVKREANCENQDRAGKTVKMDADLQRNLGNVRVHIRDLGVKIGGGAINRDMKKEPVKGAGTTAGKGARVKTRS</sequence>
<name>A0ACB7EQF5_NIBAL</name>
<protein>
    <submittedName>
        <fullName evidence="1">Uncharacterized protein</fullName>
    </submittedName>
</protein>
<keyword evidence="2" id="KW-1185">Reference proteome</keyword>